<name>A0AAV6U9V0_9ARAC</name>
<feature type="transmembrane region" description="Helical" evidence="1">
    <location>
        <begin position="39"/>
        <end position="61"/>
    </location>
</feature>
<proteinExistence type="predicted"/>
<protein>
    <submittedName>
        <fullName evidence="2">Uncharacterized protein</fullName>
    </submittedName>
</protein>
<reference evidence="2 3" key="1">
    <citation type="journal article" date="2022" name="Nat. Ecol. Evol.">
        <title>A masculinizing supergene underlies an exaggerated male reproductive morph in a spider.</title>
        <authorList>
            <person name="Hendrickx F."/>
            <person name="De Corte Z."/>
            <person name="Sonet G."/>
            <person name="Van Belleghem S.M."/>
            <person name="Kostlbacher S."/>
            <person name="Vangestel C."/>
        </authorList>
    </citation>
    <scope>NUCLEOTIDE SEQUENCE [LARGE SCALE GENOMIC DNA]</scope>
    <source>
        <strain evidence="2">W744_W776</strain>
    </source>
</reference>
<keyword evidence="1" id="KW-0472">Membrane</keyword>
<dbReference type="AlphaFoldDB" id="A0AAV6U9V0"/>
<gene>
    <name evidence="2" type="ORF">JTE90_025436</name>
</gene>
<keyword evidence="1" id="KW-0812">Transmembrane</keyword>
<dbReference type="EMBL" id="JAFNEN010000565">
    <property type="protein sequence ID" value="KAG8180386.1"/>
    <property type="molecule type" value="Genomic_DNA"/>
</dbReference>
<accession>A0AAV6U9V0</accession>
<feature type="transmembrane region" description="Helical" evidence="1">
    <location>
        <begin position="73"/>
        <end position="93"/>
    </location>
</feature>
<sequence>MYAPSKIVHGLEIVCSSSILVLVLHVSCYGRTFFGASPTVTGLLLVAFSNLLINIFILATVTASTKIYETPLIFMHTSLFFILQVALGMTTILESKDFVSEEQKEFGVAGAISIFAALASIIGCYPCSSMCKYVKYLPVKTGLNE</sequence>
<evidence type="ECO:0000256" key="1">
    <source>
        <dbReference type="SAM" id="Phobius"/>
    </source>
</evidence>
<dbReference type="Proteomes" id="UP000827092">
    <property type="component" value="Unassembled WGS sequence"/>
</dbReference>
<organism evidence="2 3">
    <name type="scientific">Oedothorax gibbosus</name>
    <dbReference type="NCBI Taxonomy" id="931172"/>
    <lineage>
        <taxon>Eukaryota</taxon>
        <taxon>Metazoa</taxon>
        <taxon>Ecdysozoa</taxon>
        <taxon>Arthropoda</taxon>
        <taxon>Chelicerata</taxon>
        <taxon>Arachnida</taxon>
        <taxon>Araneae</taxon>
        <taxon>Araneomorphae</taxon>
        <taxon>Entelegynae</taxon>
        <taxon>Araneoidea</taxon>
        <taxon>Linyphiidae</taxon>
        <taxon>Erigoninae</taxon>
        <taxon>Oedothorax</taxon>
    </lineage>
</organism>
<comment type="caution">
    <text evidence="2">The sequence shown here is derived from an EMBL/GenBank/DDBJ whole genome shotgun (WGS) entry which is preliminary data.</text>
</comment>
<keyword evidence="1" id="KW-1133">Transmembrane helix</keyword>
<feature type="transmembrane region" description="Helical" evidence="1">
    <location>
        <begin position="7"/>
        <end position="27"/>
    </location>
</feature>
<keyword evidence="3" id="KW-1185">Reference proteome</keyword>
<evidence type="ECO:0000313" key="2">
    <source>
        <dbReference type="EMBL" id="KAG8180386.1"/>
    </source>
</evidence>
<evidence type="ECO:0000313" key="3">
    <source>
        <dbReference type="Proteomes" id="UP000827092"/>
    </source>
</evidence>
<feature type="transmembrane region" description="Helical" evidence="1">
    <location>
        <begin position="105"/>
        <end position="125"/>
    </location>
</feature>